<comment type="subcellular location">
    <subcellularLocation>
        <location evidence="1">Cell outer membrane</location>
    </subcellularLocation>
</comment>
<dbReference type="CDD" id="cd07185">
    <property type="entry name" value="OmpA_C-like"/>
    <property type="match status" value="1"/>
</dbReference>
<protein>
    <recommendedName>
        <fullName evidence="5">OmpA-like domain-containing protein</fullName>
    </recommendedName>
</protein>
<evidence type="ECO:0000313" key="7">
    <source>
        <dbReference type="Proteomes" id="UP000326202"/>
    </source>
</evidence>
<dbReference type="RefSeq" id="WP_225308395.1">
    <property type="nucleotide sequence ID" value="NZ_CP042906.1"/>
</dbReference>
<accession>A0A5J6MP13</accession>
<dbReference type="EMBL" id="CP042906">
    <property type="protein sequence ID" value="QEX19144.1"/>
    <property type="molecule type" value="Genomic_DNA"/>
</dbReference>
<gene>
    <name evidence="6" type="ORF">FRZ44_44560</name>
</gene>
<dbReference type="Gene3D" id="3.30.1330.60">
    <property type="entry name" value="OmpA-like domain"/>
    <property type="match status" value="1"/>
</dbReference>
<dbReference type="GO" id="GO:0009279">
    <property type="term" value="C:cell outer membrane"/>
    <property type="evidence" value="ECO:0007669"/>
    <property type="project" value="UniProtKB-SubCell"/>
</dbReference>
<dbReference type="InterPro" id="IPR006665">
    <property type="entry name" value="OmpA-like"/>
</dbReference>
<dbReference type="Proteomes" id="UP000326202">
    <property type="component" value="Chromosome"/>
</dbReference>
<evidence type="ECO:0000256" key="3">
    <source>
        <dbReference type="ARBA" id="ARBA00023237"/>
    </source>
</evidence>
<organism evidence="6 7">
    <name type="scientific">Hypericibacter terrae</name>
    <dbReference type="NCBI Taxonomy" id="2602015"/>
    <lineage>
        <taxon>Bacteria</taxon>
        <taxon>Pseudomonadati</taxon>
        <taxon>Pseudomonadota</taxon>
        <taxon>Alphaproteobacteria</taxon>
        <taxon>Rhodospirillales</taxon>
        <taxon>Dongiaceae</taxon>
        <taxon>Hypericibacter</taxon>
    </lineage>
</organism>
<evidence type="ECO:0000313" key="6">
    <source>
        <dbReference type="EMBL" id="QEX19144.1"/>
    </source>
</evidence>
<keyword evidence="7" id="KW-1185">Reference proteome</keyword>
<reference evidence="6 7" key="1">
    <citation type="submission" date="2019-08" db="EMBL/GenBank/DDBJ databases">
        <title>Hyperibacter terrae gen. nov., sp. nov. and Hyperibacter viscosus sp. nov., two new members in the family Rhodospirillaceae isolated from the rhizosphere of Hypericum perforatum.</title>
        <authorList>
            <person name="Noviana Z."/>
        </authorList>
    </citation>
    <scope>NUCLEOTIDE SEQUENCE [LARGE SCALE GENOMIC DNA]</scope>
    <source>
        <strain evidence="6 7">R5913</strain>
    </source>
</reference>
<sequence length="117" mass="12804">MHPTLFQVNFDSNKYDITPDGMQTIDEVARLVSEEHARTFITLVGHTDAAGSASKNTELAERRAMAVHDALMGTGKIPAGRIVAAWTGEEEQIIQTGNSKPDARNRVVDIFIIDDVP</sequence>
<evidence type="ECO:0000256" key="4">
    <source>
        <dbReference type="PROSITE-ProRule" id="PRU00473"/>
    </source>
</evidence>
<dbReference type="PANTHER" id="PTHR30329:SF21">
    <property type="entry name" value="LIPOPROTEIN YIAD-RELATED"/>
    <property type="match status" value="1"/>
</dbReference>
<dbReference type="Pfam" id="PF00691">
    <property type="entry name" value="OmpA"/>
    <property type="match status" value="1"/>
</dbReference>
<keyword evidence="3" id="KW-0998">Cell outer membrane</keyword>
<dbReference type="InterPro" id="IPR006664">
    <property type="entry name" value="OMP_bac"/>
</dbReference>
<dbReference type="SUPFAM" id="SSF103088">
    <property type="entry name" value="OmpA-like"/>
    <property type="match status" value="1"/>
</dbReference>
<dbReference type="PRINTS" id="PR01021">
    <property type="entry name" value="OMPADOMAIN"/>
</dbReference>
<evidence type="ECO:0000259" key="5">
    <source>
        <dbReference type="PROSITE" id="PS51123"/>
    </source>
</evidence>
<dbReference type="PROSITE" id="PS51123">
    <property type="entry name" value="OMPA_2"/>
    <property type="match status" value="1"/>
</dbReference>
<dbReference type="InterPro" id="IPR050330">
    <property type="entry name" value="Bact_OuterMem_StrucFunc"/>
</dbReference>
<feature type="domain" description="OmpA-like" evidence="5">
    <location>
        <begin position="1"/>
        <end position="116"/>
    </location>
</feature>
<keyword evidence="2 4" id="KW-0472">Membrane</keyword>
<dbReference type="PANTHER" id="PTHR30329">
    <property type="entry name" value="STATOR ELEMENT OF FLAGELLAR MOTOR COMPLEX"/>
    <property type="match status" value="1"/>
</dbReference>
<proteinExistence type="predicted"/>
<dbReference type="KEGG" id="htq:FRZ44_44560"/>
<name>A0A5J6MP13_9PROT</name>
<dbReference type="AlphaFoldDB" id="A0A5J6MP13"/>
<evidence type="ECO:0000256" key="2">
    <source>
        <dbReference type="ARBA" id="ARBA00023136"/>
    </source>
</evidence>
<dbReference type="InterPro" id="IPR036737">
    <property type="entry name" value="OmpA-like_sf"/>
</dbReference>
<evidence type="ECO:0000256" key="1">
    <source>
        <dbReference type="ARBA" id="ARBA00004442"/>
    </source>
</evidence>